<sequence length="72" mass="8359">MRVVLEEAHRGYQVTIRETPRVAYIGRSPLRQWSYRALVNNEDISAHVVTQGLKPTQIAENVKRFLDTQLTH</sequence>
<organism evidence="1 2">
    <name type="scientific">Armatimonas rosea</name>
    <dbReference type="NCBI Taxonomy" id="685828"/>
    <lineage>
        <taxon>Bacteria</taxon>
        <taxon>Bacillati</taxon>
        <taxon>Armatimonadota</taxon>
        <taxon>Armatimonadia</taxon>
        <taxon>Armatimonadales</taxon>
        <taxon>Armatimonadaceae</taxon>
        <taxon>Armatimonas</taxon>
    </lineage>
</organism>
<dbReference type="RefSeq" id="WP_184193081.1">
    <property type="nucleotide sequence ID" value="NZ_JACHGW010000001.1"/>
</dbReference>
<name>A0A7W9SNA6_ARMRO</name>
<dbReference type="EMBL" id="JACHGW010000001">
    <property type="protein sequence ID" value="MBB6049480.1"/>
    <property type="molecule type" value="Genomic_DNA"/>
</dbReference>
<proteinExistence type="predicted"/>
<comment type="caution">
    <text evidence="1">The sequence shown here is derived from an EMBL/GenBank/DDBJ whole genome shotgun (WGS) entry which is preliminary data.</text>
</comment>
<dbReference type="Proteomes" id="UP000520814">
    <property type="component" value="Unassembled WGS sequence"/>
</dbReference>
<dbReference type="AlphaFoldDB" id="A0A7W9SNA6"/>
<protein>
    <submittedName>
        <fullName evidence="1">Uncharacterized protein</fullName>
    </submittedName>
</protein>
<keyword evidence="2" id="KW-1185">Reference proteome</keyword>
<accession>A0A7W9SNA6</accession>
<gene>
    <name evidence="1" type="ORF">HNQ39_001242</name>
</gene>
<evidence type="ECO:0000313" key="2">
    <source>
        <dbReference type="Proteomes" id="UP000520814"/>
    </source>
</evidence>
<evidence type="ECO:0000313" key="1">
    <source>
        <dbReference type="EMBL" id="MBB6049480.1"/>
    </source>
</evidence>
<reference evidence="1 2" key="1">
    <citation type="submission" date="2020-08" db="EMBL/GenBank/DDBJ databases">
        <title>Genomic Encyclopedia of Type Strains, Phase IV (KMG-IV): sequencing the most valuable type-strain genomes for metagenomic binning, comparative biology and taxonomic classification.</title>
        <authorList>
            <person name="Goeker M."/>
        </authorList>
    </citation>
    <scope>NUCLEOTIDE SEQUENCE [LARGE SCALE GENOMIC DNA]</scope>
    <source>
        <strain evidence="1 2">DSM 23562</strain>
    </source>
</reference>